<dbReference type="InterPro" id="IPR017871">
    <property type="entry name" value="ABC_transporter-like_CS"/>
</dbReference>
<dbReference type="InterPro" id="IPR050319">
    <property type="entry name" value="ABC_transp_ATP-bind"/>
</dbReference>
<comment type="caution">
    <text evidence="7">The sequence shown here is derived from an EMBL/GenBank/DDBJ whole genome shotgun (WGS) entry which is preliminary data.</text>
</comment>
<dbReference type="AlphaFoldDB" id="A0A940MC97"/>
<dbReference type="InterPro" id="IPR013563">
    <property type="entry name" value="Oligopep_ABC_C"/>
</dbReference>
<name>A0A940MC97_9ACTN</name>
<gene>
    <name evidence="7" type="ORF">JFN87_02510</name>
</gene>
<evidence type="ECO:0000256" key="3">
    <source>
        <dbReference type="ARBA" id="ARBA00022741"/>
    </source>
</evidence>
<dbReference type="RefSeq" id="WP_209338158.1">
    <property type="nucleotide sequence ID" value="NZ_JAGIQL010000004.1"/>
</dbReference>
<dbReference type="NCBIfam" id="TIGR01727">
    <property type="entry name" value="oligo_HPY"/>
    <property type="match status" value="1"/>
</dbReference>
<dbReference type="GO" id="GO:0005524">
    <property type="term" value="F:ATP binding"/>
    <property type="evidence" value="ECO:0007669"/>
    <property type="project" value="UniProtKB-KW"/>
</dbReference>
<evidence type="ECO:0000313" key="8">
    <source>
        <dbReference type="Proteomes" id="UP000670475"/>
    </source>
</evidence>
<dbReference type="SUPFAM" id="SSF52540">
    <property type="entry name" value="P-loop containing nucleoside triphosphate hydrolases"/>
    <property type="match status" value="1"/>
</dbReference>
<keyword evidence="2" id="KW-0813">Transport</keyword>
<dbReference type="InterPro" id="IPR027417">
    <property type="entry name" value="P-loop_NTPase"/>
</dbReference>
<dbReference type="Gene3D" id="3.40.50.300">
    <property type="entry name" value="P-loop containing nucleotide triphosphate hydrolases"/>
    <property type="match status" value="1"/>
</dbReference>
<dbReference type="EMBL" id="JAGIQL010000004">
    <property type="protein sequence ID" value="MBP0456376.1"/>
    <property type="molecule type" value="Genomic_DNA"/>
</dbReference>
<dbReference type="FunFam" id="3.40.50.300:FF:000016">
    <property type="entry name" value="Oligopeptide ABC transporter ATP-binding component"/>
    <property type="match status" value="1"/>
</dbReference>
<evidence type="ECO:0000256" key="2">
    <source>
        <dbReference type="ARBA" id="ARBA00022448"/>
    </source>
</evidence>
<evidence type="ECO:0000313" key="7">
    <source>
        <dbReference type="EMBL" id="MBP0456376.1"/>
    </source>
</evidence>
<protein>
    <submittedName>
        <fullName evidence="7">ATP-binding cassette domain-containing protein</fullName>
    </submittedName>
</protein>
<dbReference type="Pfam" id="PF00005">
    <property type="entry name" value="ABC_tran"/>
    <property type="match status" value="1"/>
</dbReference>
<keyword evidence="4 7" id="KW-0067">ATP-binding</keyword>
<dbReference type="GO" id="GO:0055085">
    <property type="term" value="P:transmembrane transport"/>
    <property type="evidence" value="ECO:0007669"/>
    <property type="project" value="UniProtKB-ARBA"/>
</dbReference>
<dbReference type="Proteomes" id="UP000670475">
    <property type="component" value="Unassembled WGS sequence"/>
</dbReference>
<dbReference type="PANTHER" id="PTHR43776:SF7">
    <property type="entry name" value="D,D-DIPEPTIDE TRANSPORT ATP-BINDING PROTEIN DDPF-RELATED"/>
    <property type="match status" value="1"/>
</dbReference>
<comment type="similarity">
    <text evidence="1">Belongs to the ABC transporter superfamily.</text>
</comment>
<dbReference type="PROSITE" id="PS50893">
    <property type="entry name" value="ABC_TRANSPORTER_2"/>
    <property type="match status" value="1"/>
</dbReference>
<dbReference type="PROSITE" id="PS00211">
    <property type="entry name" value="ABC_TRANSPORTER_1"/>
    <property type="match status" value="1"/>
</dbReference>
<evidence type="ECO:0000256" key="5">
    <source>
        <dbReference type="SAM" id="MobiDB-lite"/>
    </source>
</evidence>
<keyword evidence="3" id="KW-0547">Nucleotide-binding</keyword>
<feature type="region of interest" description="Disordered" evidence="5">
    <location>
        <begin position="273"/>
        <end position="294"/>
    </location>
</feature>
<proteinExistence type="inferred from homology"/>
<organism evidence="7 8">
    <name type="scientific">Streptomyces montanisoli</name>
    <dbReference type="NCBI Taxonomy" id="2798581"/>
    <lineage>
        <taxon>Bacteria</taxon>
        <taxon>Bacillati</taxon>
        <taxon>Actinomycetota</taxon>
        <taxon>Actinomycetes</taxon>
        <taxon>Kitasatosporales</taxon>
        <taxon>Streptomycetaceae</taxon>
        <taxon>Streptomyces</taxon>
    </lineage>
</organism>
<feature type="domain" description="ABC transporter" evidence="6">
    <location>
        <begin position="19"/>
        <end position="267"/>
    </location>
</feature>
<dbReference type="SMART" id="SM00382">
    <property type="entry name" value="AAA"/>
    <property type="match status" value="1"/>
</dbReference>
<dbReference type="GO" id="GO:0016887">
    <property type="term" value="F:ATP hydrolysis activity"/>
    <property type="evidence" value="ECO:0007669"/>
    <property type="project" value="InterPro"/>
</dbReference>
<dbReference type="InterPro" id="IPR003593">
    <property type="entry name" value="AAA+_ATPase"/>
</dbReference>
<evidence type="ECO:0000256" key="4">
    <source>
        <dbReference type="ARBA" id="ARBA00022840"/>
    </source>
</evidence>
<dbReference type="GO" id="GO:0015833">
    <property type="term" value="P:peptide transport"/>
    <property type="evidence" value="ECO:0007669"/>
    <property type="project" value="InterPro"/>
</dbReference>
<dbReference type="Pfam" id="PF08352">
    <property type="entry name" value="oligo_HPY"/>
    <property type="match status" value="1"/>
</dbReference>
<dbReference type="CDD" id="cd03257">
    <property type="entry name" value="ABC_NikE_OppD_transporters"/>
    <property type="match status" value="1"/>
</dbReference>
<reference evidence="7" key="1">
    <citation type="submission" date="2021-03" db="EMBL/GenBank/DDBJ databases">
        <title>Whole genome sequence of Streptomyces bomunensis MMS17-BM035.</title>
        <authorList>
            <person name="Lee J.H."/>
        </authorList>
    </citation>
    <scope>NUCLEOTIDE SEQUENCE</scope>
    <source>
        <strain evidence="7">MMS17-BM035</strain>
    </source>
</reference>
<dbReference type="PANTHER" id="PTHR43776">
    <property type="entry name" value="TRANSPORT ATP-BINDING PROTEIN"/>
    <property type="match status" value="1"/>
</dbReference>
<keyword evidence="8" id="KW-1185">Reference proteome</keyword>
<sequence length="345" mass="36942">MTARPLAVAGRETAGAPLIRAEGLTKRYTVRTRAGRRTLTAVDRVDLSVGAGRIVAVVGESGCGKSTTGRLLLALESPSEGTVTVGGRDVALLSKKELRLLRRDIQPVSQDPYDALNGRMTVERILSEPARVHGVPLGGPGGARTVAELLDLVGLGAAYAQRHPHELSGGQRQRVAIARALALEPKFVVCDEAVSALDVSVQAQVVNLLGRLQRELGLAYLFISHDLALVRYLAHETAVMYLGRVVEQGPTSTLFADPRHPYTQLLLATVPRPRARRQGRDEQRRAAVSAGDLPSPLDRPKGCVFSTRCPLATDRCRAEEPALRPVGGEGRTVACHYAETAEVAA</sequence>
<accession>A0A940MC97</accession>
<dbReference type="InterPro" id="IPR003439">
    <property type="entry name" value="ABC_transporter-like_ATP-bd"/>
</dbReference>
<evidence type="ECO:0000256" key="1">
    <source>
        <dbReference type="ARBA" id="ARBA00005417"/>
    </source>
</evidence>
<evidence type="ECO:0000259" key="6">
    <source>
        <dbReference type="PROSITE" id="PS50893"/>
    </source>
</evidence>